<evidence type="ECO:0000313" key="2">
    <source>
        <dbReference type="Proteomes" id="UP001264980"/>
    </source>
</evidence>
<dbReference type="InterPro" id="IPR035093">
    <property type="entry name" value="RelE/ParE_toxin_dom_sf"/>
</dbReference>
<dbReference type="InterPro" id="IPR018669">
    <property type="entry name" value="Toxin_HigB"/>
</dbReference>
<accession>A0ABU1QT06</accession>
<proteinExistence type="predicted"/>
<dbReference type="SUPFAM" id="SSF143011">
    <property type="entry name" value="RelE-like"/>
    <property type="match status" value="1"/>
</dbReference>
<organism evidence="1 2">
    <name type="scientific">Dyadobacter fermentans</name>
    <dbReference type="NCBI Taxonomy" id="94254"/>
    <lineage>
        <taxon>Bacteria</taxon>
        <taxon>Pseudomonadati</taxon>
        <taxon>Bacteroidota</taxon>
        <taxon>Cytophagia</taxon>
        <taxon>Cytophagales</taxon>
        <taxon>Spirosomataceae</taxon>
        <taxon>Dyadobacter</taxon>
    </lineage>
</organism>
<name>A0ABU1QT06_9BACT</name>
<protein>
    <submittedName>
        <fullName evidence="1">mRNA interferase HigB</fullName>
        <ecNumber evidence="1">3.1.-.-</ecNumber>
    </submittedName>
</protein>
<keyword evidence="1" id="KW-0378">Hydrolase</keyword>
<reference evidence="1 2" key="1">
    <citation type="submission" date="2023-07" db="EMBL/GenBank/DDBJ databases">
        <title>Sorghum-associated microbial communities from plants grown in Nebraska, USA.</title>
        <authorList>
            <person name="Schachtman D."/>
        </authorList>
    </citation>
    <scope>NUCLEOTIDE SEQUENCE [LARGE SCALE GENOMIC DNA]</scope>
    <source>
        <strain evidence="1 2">BE57</strain>
    </source>
</reference>
<sequence>MQLRTGTCTMRIIRELLLTRFVHKHADSLKSVNVWIQAVETAEWKKNSDVLFDFPTAKLIKGKRARFKIVGNKYRLVIEIDYEESVVEVRFIGTHAEYDHINAETI</sequence>
<gene>
    <name evidence="1" type="ORF">J2W84_001335</name>
</gene>
<dbReference type="EC" id="3.1.-.-" evidence="1"/>
<evidence type="ECO:0000313" key="1">
    <source>
        <dbReference type="EMBL" id="MDR6804298.1"/>
    </source>
</evidence>
<keyword evidence="2" id="KW-1185">Reference proteome</keyword>
<dbReference type="Proteomes" id="UP001264980">
    <property type="component" value="Unassembled WGS sequence"/>
</dbReference>
<dbReference type="Pfam" id="PF09907">
    <property type="entry name" value="HigB_toxin"/>
    <property type="match status" value="1"/>
</dbReference>
<comment type="caution">
    <text evidence="1">The sequence shown here is derived from an EMBL/GenBank/DDBJ whole genome shotgun (WGS) entry which is preliminary data.</text>
</comment>
<dbReference type="GO" id="GO:0016787">
    <property type="term" value="F:hydrolase activity"/>
    <property type="evidence" value="ECO:0007669"/>
    <property type="project" value="UniProtKB-KW"/>
</dbReference>
<dbReference type="EMBL" id="JAVDTI010000001">
    <property type="protein sequence ID" value="MDR6804298.1"/>
    <property type="molecule type" value="Genomic_DNA"/>
</dbReference>